<dbReference type="InterPro" id="IPR020084">
    <property type="entry name" value="NUDIX_hydrolase_CS"/>
</dbReference>
<dbReference type="Gene3D" id="3.90.79.10">
    <property type="entry name" value="Nucleoside Triphosphate Pyrophosphohydrolase"/>
    <property type="match status" value="1"/>
</dbReference>
<evidence type="ECO:0000256" key="2">
    <source>
        <dbReference type="ARBA" id="ARBA00001946"/>
    </source>
</evidence>
<evidence type="ECO:0000313" key="10">
    <source>
        <dbReference type="Proteomes" id="UP000203626"/>
    </source>
</evidence>
<name>A0A1B1MRG7_9POXV</name>
<dbReference type="InterPro" id="IPR000086">
    <property type="entry name" value="NUDIX_hydrolase_dom"/>
</dbReference>
<keyword evidence="4" id="KW-0479">Metal-binding</keyword>
<comment type="similarity">
    <text evidence="3">Belongs to the Nudix hydrolase family.</text>
</comment>
<dbReference type="SUPFAM" id="SSF55811">
    <property type="entry name" value="Nudix"/>
    <property type="match status" value="1"/>
</dbReference>
<protein>
    <submittedName>
        <fullName evidence="9">mRNA decapping enzyme</fullName>
    </submittedName>
</protein>
<dbReference type="InterPro" id="IPR003301">
    <property type="entry name" value="Vaccinia_D10_decapping"/>
</dbReference>
<dbReference type="Proteomes" id="UP000203626">
    <property type="component" value="Segment"/>
</dbReference>
<evidence type="ECO:0000256" key="6">
    <source>
        <dbReference type="ARBA" id="ARBA00022842"/>
    </source>
</evidence>
<keyword evidence="7" id="KW-0464">Manganese</keyword>
<evidence type="ECO:0000256" key="3">
    <source>
        <dbReference type="ARBA" id="ARBA00005582"/>
    </source>
</evidence>
<dbReference type="Pfam" id="PF08476">
    <property type="entry name" value="VD10_N"/>
    <property type="match status" value="1"/>
</dbReference>
<evidence type="ECO:0000259" key="8">
    <source>
        <dbReference type="PROSITE" id="PS51462"/>
    </source>
</evidence>
<evidence type="ECO:0000256" key="5">
    <source>
        <dbReference type="ARBA" id="ARBA00022801"/>
    </source>
</evidence>
<evidence type="ECO:0000256" key="4">
    <source>
        <dbReference type="ARBA" id="ARBA00022723"/>
    </source>
</evidence>
<comment type="cofactor">
    <cofactor evidence="2">
        <name>Mg(2+)</name>
        <dbReference type="ChEBI" id="CHEBI:18420"/>
    </cofactor>
</comment>
<evidence type="ECO:0000256" key="7">
    <source>
        <dbReference type="ARBA" id="ARBA00023211"/>
    </source>
</evidence>
<dbReference type="GO" id="GO:0046872">
    <property type="term" value="F:metal ion binding"/>
    <property type="evidence" value="ECO:0007669"/>
    <property type="project" value="UniProtKB-KW"/>
</dbReference>
<dbReference type="InterPro" id="IPR013683">
    <property type="entry name" value="Vaccinia_D10_N"/>
</dbReference>
<dbReference type="EMBL" id="KU980965">
    <property type="protein sequence ID" value="ANS71174.1"/>
    <property type="molecule type" value="Genomic_DNA"/>
</dbReference>
<keyword evidence="6" id="KW-0460">Magnesium</keyword>
<gene>
    <name evidence="9" type="ORF">PTPV-Aus-090</name>
</gene>
<dbReference type="GO" id="GO:0016791">
    <property type="term" value="F:phosphatase activity"/>
    <property type="evidence" value="ECO:0007669"/>
    <property type="project" value="InterPro"/>
</dbReference>
<comment type="cofactor">
    <cofactor evidence="1">
        <name>Mn(2+)</name>
        <dbReference type="ChEBI" id="CHEBI:29035"/>
    </cofactor>
</comment>
<dbReference type="GeneID" id="28340417"/>
<organism evidence="9 10">
    <name type="scientific">Pteropox virus</name>
    <dbReference type="NCBI Taxonomy" id="1873698"/>
    <lineage>
        <taxon>Viruses</taxon>
        <taxon>Varidnaviria</taxon>
        <taxon>Bamfordvirae</taxon>
        <taxon>Nucleocytoviricota</taxon>
        <taxon>Pokkesviricetes</taxon>
        <taxon>Chitovirales</taxon>
        <taxon>Poxviridae</taxon>
        <taxon>Chordopoxvirinae</taxon>
        <taxon>Pteropopoxvirus</taxon>
        <taxon>Pteropopoxvirus pteropox</taxon>
    </lineage>
</organism>
<keyword evidence="10" id="KW-1185">Reference proteome</keyword>
<dbReference type="PRINTS" id="PR01364">
    <property type="entry name" value="VD10PROTEIN"/>
</dbReference>
<keyword evidence="5" id="KW-0378">Hydrolase</keyword>
<feature type="domain" description="Nudix hydrolase" evidence="8">
    <location>
        <begin position="45"/>
        <end position="230"/>
    </location>
</feature>
<proteinExistence type="inferred from homology"/>
<dbReference type="InterPro" id="IPR015797">
    <property type="entry name" value="NUDIX_hydrolase-like_dom_sf"/>
</dbReference>
<dbReference type="PROSITE" id="PS51462">
    <property type="entry name" value="NUDIX"/>
    <property type="match status" value="1"/>
</dbReference>
<dbReference type="KEGG" id="vg:28340417"/>
<evidence type="ECO:0000256" key="1">
    <source>
        <dbReference type="ARBA" id="ARBA00001936"/>
    </source>
</evidence>
<evidence type="ECO:0000313" key="9">
    <source>
        <dbReference type="EMBL" id="ANS71174.1"/>
    </source>
</evidence>
<accession>A0A1B1MRG7</accession>
<dbReference type="OrthoDB" id="12271at10239"/>
<reference evidence="9 10" key="1">
    <citation type="journal article" date="2016" name="J. Gen. Virol.">
        <title>Genomic characterization of a novel poxvirus from a flying fox: evidence for a new genus?</title>
        <authorList>
            <person name="O'Dea M.A."/>
            <person name="Tu S.L."/>
            <person name="Pang S."/>
            <person name="De Ridder T."/>
            <person name="Jackson B."/>
            <person name="Upton C."/>
        </authorList>
    </citation>
    <scope>NUCLEOTIDE SEQUENCE [LARGE SCALE GENOMIC DNA]</scope>
    <source>
        <strain evidence="9 10">Australia</strain>
    </source>
</reference>
<sequence length="243" mass="27710">MSSVKPRSVLSTISKTNRRLARTYNFSDDEQRLRVTGFVNNKMYNSKLVSVCAILSTLDGKYLACLRRNSFLYSEIRKSKSRKRNINLLTKYSKFLRPGELKELKTLHSINKTFVDGNNKGNVIFPGGSPKRGENAVKCISRELKEETNIDSKHVSLDTRFFVYVNIDDLLTGKEYDAIFFLGTVNLTSDEIVDNFFSNDEVVTLLFLSPYGQGIACDIIRYALSIQQLDCWGTRGYKNSYLS</sequence>
<dbReference type="PROSITE" id="PS00893">
    <property type="entry name" value="NUDIX_BOX"/>
    <property type="match status" value="1"/>
</dbReference>
<dbReference type="Pfam" id="PF00293">
    <property type="entry name" value="NUDIX"/>
    <property type="match status" value="1"/>
</dbReference>
<dbReference type="RefSeq" id="YP_009268805.1">
    <property type="nucleotide sequence ID" value="NC_030656.1"/>
</dbReference>